<dbReference type="PRINTS" id="PR00090">
    <property type="entry name" value="RNGDIOXGNASE"/>
</dbReference>
<proteinExistence type="predicted"/>
<dbReference type="GO" id="GO:0051537">
    <property type="term" value="F:2 iron, 2 sulfur cluster binding"/>
    <property type="evidence" value="ECO:0007669"/>
    <property type="project" value="UniProtKB-KW"/>
</dbReference>
<comment type="caution">
    <text evidence="9">The sequence shown here is derived from an EMBL/GenBank/DDBJ whole genome shotgun (WGS) entry which is preliminary data.</text>
</comment>
<dbReference type="InterPro" id="IPR036922">
    <property type="entry name" value="Rieske_2Fe-2S_sf"/>
</dbReference>
<evidence type="ECO:0000256" key="2">
    <source>
        <dbReference type="ARBA" id="ARBA00022714"/>
    </source>
</evidence>
<evidence type="ECO:0000313" key="10">
    <source>
        <dbReference type="Proteomes" id="UP000219559"/>
    </source>
</evidence>
<evidence type="ECO:0000256" key="5">
    <source>
        <dbReference type="ARBA" id="ARBA00023004"/>
    </source>
</evidence>
<dbReference type="InterPro" id="IPR001663">
    <property type="entry name" value="Rng_hydr_dOase-A"/>
</dbReference>
<keyword evidence="3" id="KW-0479">Metal-binding</keyword>
<keyword evidence="7" id="KW-0520">NAD</keyword>
<dbReference type="AlphaFoldDB" id="A0A2A4GC52"/>
<dbReference type="PROSITE" id="PS00570">
    <property type="entry name" value="RING_HYDROXYL_ALPHA"/>
    <property type="match status" value="1"/>
</dbReference>
<evidence type="ECO:0000256" key="6">
    <source>
        <dbReference type="ARBA" id="ARBA00023014"/>
    </source>
</evidence>
<organism evidence="9 10">
    <name type="scientific">Sediminicola luteus</name>
    <dbReference type="NCBI Taxonomy" id="319238"/>
    <lineage>
        <taxon>Bacteria</taxon>
        <taxon>Pseudomonadati</taxon>
        <taxon>Bacteroidota</taxon>
        <taxon>Flavobacteriia</taxon>
        <taxon>Flavobacteriales</taxon>
        <taxon>Flavobacteriaceae</taxon>
        <taxon>Sediminicola</taxon>
    </lineage>
</organism>
<dbReference type="PANTHER" id="PTHR43756">
    <property type="entry name" value="CHOLINE MONOOXYGENASE, CHLOROPLASTIC"/>
    <property type="match status" value="1"/>
</dbReference>
<accession>A0A2A4GC52</accession>
<dbReference type="PANTHER" id="PTHR43756:SF5">
    <property type="entry name" value="CHOLINE MONOOXYGENASE, CHLOROPLASTIC"/>
    <property type="match status" value="1"/>
</dbReference>
<keyword evidence="6" id="KW-0411">Iron-sulfur</keyword>
<dbReference type="Pfam" id="PF00848">
    <property type="entry name" value="Ring_hydroxyl_A"/>
    <property type="match status" value="1"/>
</dbReference>
<comment type="cofactor">
    <cofactor evidence="1">
        <name>Fe cation</name>
        <dbReference type="ChEBI" id="CHEBI:24875"/>
    </cofactor>
</comment>
<sequence>MEQDTRLMPVLPIEAYTSEAWFEKEKEMVFGRVWNFAGFVEDLANPGDYVTVQVGNDNIMVVKGRDNRLRAFHNICRHRGTQLLRAVGKQQTAITCPYHNWVYNLTGELVSVPDEKTQFPNLDKKKFCLHKASVDIFRGMVFVHKDENPEQSLSDYFEGVMPYLSPVHKPLQLVEAKDFIIDEEVACNWKILVENFMDVYHLKQLHSKTLFMFDHDNAEFCYVGPHYMFKEPVVETDFNKRLAYQPLLPIKNAKKEAYVPMLFPNCGLAEGFNSWSVFHVIPLAPDRSRLVVRSKVEPQGLVDQIKLLPRYVNAYFAGQKMKKLAKNPDPMETYDFVAEDNYACEQQQKAIKSAKFSVGISAKHTEAQVRNYQQIVKDYMEGYPEKHQGLNTLEHI</sequence>
<dbReference type="Gene3D" id="2.102.10.10">
    <property type="entry name" value="Rieske [2Fe-2S] iron-sulphur domain"/>
    <property type="match status" value="1"/>
</dbReference>
<dbReference type="PROSITE" id="PS51296">
    <property type="entry name" value="RIESKE"/>
    <property type="match status" value="1"/>
</dbReference>
<evidence type="ECO:0000313" key="9">
    <source>
        <dbReference type="EMBL" id="PCE66033.1"/>
    </source>
</evidence>
<reference evidence="9 10" key="1">
    <citation type="submission" date="2017-04" db="EMBL/GenBank/DDBJ databases">
        <title>A new member of the family Flavobacteriaceae isolated from ascidians.</title>
        <authorList>
            <person name="Chen L."/>
        </authorList>
    </citation>
    <scope>NUCLEOTIDE SEQUENCE [LARGE SCALE GENOMIC DNA]</scope>
    <source>
        <strain evidence="9 10">HQA918</strain>
    </source>
</reference>
<dbReference type="RefSeq" id="WP_097441557.1">
    <property type="nucleotide sequence ID" value="NZ_NBWU01000001.1"/>
</dbReference>
<evidence type="ECO:0000256" key="4">
    <source>
        <dbReference type="ARBA" id="ARBA00023002"/>
    </source>
</evidence>
<dbReference type="CDD" id="cd03469">
    <property type="entry name" value="Rieske_RO_Alpha_N"/>
    <property type="match status" value="1"/>
</dbReference>
<dbReference type="GO" id="GO:0005506">
    <property type="term" value="F:iron ion binding"/>
    <property type="evidence" value="ECO:0007669"/>
    <property type="project" value="InterPro"/>
</dbReference>
<dbReference type="InterPro" id="IPR015879">
    <property type="entry name" value="Ring_hydroxy_dOase_asu_C_dom"/>
</dbReference>
<dbReference type="EMBL" id="NBWU01000001">
    <property type="protein sequence ID" value="PCE66033.1"/>
    <property type="molecule type" value="Genomic_DNA"/>
</dbReference>
<evidence type="ECO:0000259" key="8">
    <source>
        <dbReference type="PROSITE" id="PS51296"/>
    </source>
</evidence>
<protein>
    <recommendedName>
        <fullName evidence="8">Rieske domain-containing protein</fullName>
    </recommendedName>
</protein>
<name>A0A2A4GC52_9FLAO</name>
<dbReference type="OrthoDB" id="9800776at2"/>
<dbReference type="Proteomes" id="UP000219559">
    <property type="component" value="Unassembled WGS sequence"/>
</dbReference>
<dbReference type="InterPro" id="IPR017941">
    <property type="entry name" value="Rieske_2Fe-2S"/>
</dbReference>
<evidence type="ECO:0000256" key="7">
    <source>
        <dbReference type="ARBA" id="ARBA00023027"/>
    </source>
</evidence>
<keyword evidence="10" id="KW-1185">Reference proteome</keyword>
<keyword evidence="2" id="KW-0001">2Fe-2S</keyword>
<dbReference type="GO" id="GO:0016491">
    <property type="term" value="F:oxidoreductase activity"/>
    <property type="evidence" value="ECO:0007669"/>
    <property type="project" value="UniProtKB-KW"/>
</dbReference>
<dbReference type="InterPro" id="IPR015881">
    <property type="entry name" value="ARHD_Rieske_2Fe_2S"/>
</dbReference>
<dbReference type="Gene3D" id="3.90.380.10">
    <property type="entry name" value="Naphthalene 1,2-dioxygenase Alpha Subunit, Chain A, domain 1"/>
    <property type="match status" value="2"/>
</dbReference>
<dbReference type="Pfam" id="PF00355">
    <property type="entry name" value="Rieske"/>
    <property type="match status" value="1"/>
</dbReference>
<evidence type="ECO:0000256" key="1">
    <source>
        <dbReference type="ARBA" id="ARBA00001962"/>
    </source>
</evidence>
<feature type="domain" description="Rieske" evidence="8">
    <location>
        <begin position="34"/>
        <end position="143"/>
    </location>
</feature>
<keyword evidence="4" id="KW-0560">Oxidoreductase</keyword>
<gene>
    <name evidence="9" type="ORF">B7P33_01655</name>
</gene>
<keyword evidence="5" id="KW-0408">Iron</keyword>
<dbReference type="SUPFAM" id="SSF50022">
    <property type="entry name" value="ISP domain"/>
    <property type="match status" value="1"/>
</dbReference>
<evidence type="ECO:0000256" key="3">
    <source>
        <dbReference type="ARBA" id="ARBA00022723"/>
    </source>
</evidence>
<dbReference type="SUPFAM" id="SSF55961">
    <property type="entry name" value="Bet v1-like"/>
    <property type="match status" value="1"/>
</dbReference>
<dbReference type="CDD" id="cd00680">
    <property type="entry name" value="RHO_alpha_C"/>
    <property type="match status" value="1"/>
</dbReference>